<keyword evidence="3 6" id="KW-0812">Transmembrane</keyword>
<feature type="transmembrane region" description="Helical" evidence="6">
    <location>
        <begin position="67"/>
        <end position="91"/>
    </location>
</feature>
<evidence type="ECO:0000256" key="1">
    <source>
        <dbReference type="ARBA" id="ARBA00004141"/>
    </source>
</evidence>
<keyword evidence="9" id="KW-1185">Reference proteome</keyword>
<comment type="caution">
    <text evidence="8">The sequence shown here is derived from an EMBL/GenBank/DDBJ whole genome shotgun (WGS) entry which is preliminary data.</text>
</comment>
<dbReference type="SUPFAM" id="SSF103481">
    <property type="entry name" value="Multidrug resistance efflux transporter EmrE"/>
    <property type="match status" value="2"/>
</dbReference>
<feature type="domain" description="EamA" evidence="7">
    <location>
        <begin position="189"/>
        <end position="317"/>
    </location>
</feature>
<feature type="transmembrane region" description="Helical" evidence="6">
    <location>
        <begin position="41"/>
        <end position="61"/>
    </location>
</feature>
<name>A0A3N5D186_9SPHN</name>
<feature type="transmembrane region" description="Helical" evidence="6">
    <location>
        <begin position="251"/>
        <end position="269"/>
    </location>
</feature>
<dbReference type="OrthoDB" id="7818056at2"/>
<feature type="domain" description="EamA" evidence="7">
    <location>
        <begin position="45"/>
        <end position="174"/>
    </location>
</feature>
<evidence type="ECO:0000256" key="2">
    <source>
        <dbReference type="ARBA" id="ARBA00009853"/>
    </source>
</evidence>
<feature type="transmembrane region" description="Helical" evidence="6">
    <location>
        <begin position="226"/>
        <end position="245"/>
    </location>
</feature>
<feature type="transmembrane region" description="Helical" evidence="6">
    <location>
        <begin position="129"/>
        <end position="152"/>
    </location>
</feature>
<keyword evidence="4 6" id="KW-1133">Transmembrane helix</keyword>
<dbReference type="Gene3D" id="1.10.3730.20">
    <property type="match status" value="1"/>
</dbReference>
<dbReference type="EMBL" id="RPFZ01000001">
    <property type="protein sequence ID" value="RPF72789.1"/>
    <property type="molecule type" value="Genomic_DNA"/>
</dbReference>
<dbReference type="PANTHER" id="PTHR22911">
    <property type="entry name" value="ACYL-MALONYL CONDENSING ENZYME-RELATED"/>
    <property type="match status" value="1"/>
</dbReference>
<accession>A0A3N5D186</accession>
<feature type="transmembrane region" description="Helical" evidence="6">
    <location>
        <begin position="185"/>
        <end position="206"/>
    </location>
</feature>
<evidence type="ECO:0000256" key="6">
    <source>
        <dbReference type="SAM" id="Phobius"/>
    </source>
</evidence>
<dbReference type="InterPro" id="IPR037185">
    <property type="entry name" value="EmrE-like"/>
</dbReference>
<protein>
    <submittedName>
        <fullName evidence="8">DMT family transporter</fullName>
    </submittedName>
</protein>
<evidence type="ECO:0000259" key="7">
    <source>
        <dbReference type="Pfam" id="PF00892"/>
    </source>
</evidence>
<comment type="similarity">
    <text evidence="2">Belongs to the drug/metabolite transporter (DMT) superfamily. 10 TMS drug/metabolite exporter (DME) (TC 2.A.7.3) family.</text>
</comment>
<feature type="transmembrane region" description="Helical" evidence="6">
    <location>
        <begin position="159"/>
        <end position="179"/>
    </location>
</feature>
<evidence type="ECO:0000313" key="9">
    <source>
        <dbReference type="Proteomes" id="UP000275232"/>
    </source>
</evidence>
<proteinExistence type="inferred from homology"/>
<dbReference type="AlphaFoldDB" id="A0A3N5D186"/>
<feature type="transmembrane region" description="Helical" evidence="6">
    <location>
        <begin position="103"/>
        <end position="123"/>
    </location>
</feature>
<dbReference type="InterPro" id="IPR000620">
    <property type="entry name" value="EamA_dom"/>
</dbReference>
<organism evidence="8 9">
    <name type="scientific">Aurantiacibacter spongiae</name>
    <dbReference type="NCBI Taxonomy" id="2488860"/>
    <lineage>
        <taxon>Bacteria</taxon>
        <taxon>Pseudomonadati</taxon>
        <taxon>Pseudomonadota</taxon>
        <taxon>Alphaproteobacteria</taxon>
        <taxon>Sphingomonadales</taxon>
        <taxon>Erythrobacteraceae</taxon>
        <taxon>Aurantiacibacter</taxon>
    </lineage>
</organism>
<reference evidence="8 9" key="1">
    <citation type="submission" date="2018-11" db="EMBL/GenBank/DDBJ databases">
        <title>Erythrobacter spongiae sp. nov., isolated from a marine sponge.</title>
        <authorList>
            <person name="Zhuang L."/>
            <person name="Luo L."/>
        </authorList>
    </citation>
    <scope>NUCLEOTIDE SEQUENCE [LARGE SCALE GENOMIC DNA]</scope>
    <source>
        <strain evidence="8 9">HN-E23</strain>
    </source>
</reference>
<evidence type="ECO:0000256" key="4">
    <source>
        <dbReference type="ARBA" id="ARBA00022989"/>
    </source>
</evidence>
<comment type="subcellular location">
    <subcellularLocation>
        <location evidence="1">Membrane</location>
        <topology evidence="1">Multi-pass membrane protein</topology>
    </subcellularLocation>
</comment>
<dbReference type="Pfam" id="PF00892">
    <property type="entry name" value="EamA"/>
    <property type="match status" value="2"/>
</dbReference>
<evidence type="ECO:0000256" key="3">
    <source>
        <dbReference type="ARBA" id="ARBA00022692"/>
    </source>
</evidence>
<evidence type="ECO:0000256" key="5">
    <source>
        <dbReference type="ARBA" id="ARBA00023136"/>
    </source>
</evidence>
<sequence>MTCGNPRFGECLPHISNSRAFAWLNIVRETNGGQVLHRGSVLIPLLITIFAVALMSLMDAFMKGASLAVGAYSAATLRSVIGAAASAPFFLARGGRWPVRVVLRVHCIRGTVAAFMMVLFFHSLTVLPLAVAIALSFVAPIIALFLAAILLGESIGRRAISASLLGLAGTGVIVAGQLTQARLTLQTLPGLLALLASALLYAWNLVLQRQQALLAGPVEIATFQNIVVTLVLGVAAPFALTVPAWPVLADITIAAFLSVCALMLLAWAYARAEAQVLVPLEYSGLVWAALLGWLFFSEGVDPETVAGAALIVGGCWIGAPRKPPALDAIQPPMRPIRRRANRR</sequence>
<gene>
    <name evidence="8" type="ORF">EG799_09670</name>
</gene>
<dbReference type="Proteomes" id="UP000275232">
    <property type="component" value="Unassembled WGS sequence"/>
</dbReference>
<keyword evidence="5 6" id="KW-0472">Membrane</keyword>
<dbReference type="GO" id="GO:0016020">
    <property type="term" value="C:membrane"/>
    <property type="evidence" value="ECO:0007669"/>
    <property type="project" value="UniProtKB-SubCell"/>
</dbReference>
<evidence type="ECO:0000313" key="8">
    <source>
        <dbReference type="EMBL" id="RPF72789.1"/>
    </source>
</evidence>
<dbReference type="PANTHER" id="PTHR22911:SF6">
    <property type="entry name" value="SOLUTE CARRIER FAMILY 35 MEMBER G1"/>
    <property type="match status" value="1"/>
</dbReference>